<protein>
    <submittedName>
        <fullName evidence="1">Uncharacterized protein</fullName>
    </submittedName>
</protein>
<keyword evidence="2" id="KW-1185">Reference proteome</keyword>
<dbReference type="AlphaFoldDB" id="A0AAV2AU32"/>
<comment type="caution">
    <text evidence="1">The sequence shown here is derived from an EMBL/GenBank/DDBJ whole genome shotgun (WGS) entry which is preliminary data.</text>
</comment>
<sequence>MFGYLLQIPLKSQEYTEWRFVSEDGIGCSTVARMSSMKVEDSSLSASESIFKLSKDSVCLRLSKYSSVEIETDCRREKKTDAVSIMSSISIETTLEVAKVQHKALGEGTSPPLKILISSLVIIYAFIYRKLFQCECQ</sequence>
<dbReference type="Proteomes" id="UP001497382">
    <property type="component" value="Unassembled WGS sequence"/>
</dbReference>
<feature type="non-terminal residue" evidence="1">
    <location>
        <position position="137"/>
    </location>
</feature>
<accession>A0AAV2AU32</accession>
<proteinExistence type="predicted"/>
<gene>
    <name evidence="1" type="ORF">LARSCL_LOCUS14885</name>
</gene>
<name>A0AAV2AU32_9ARAC</name>
<evidence type="ECO:0000313" key="1">
    <source>
        <dbReference type="EMBL" id="CAL1287543.1"/>
    </source>
</evidence>
<organism evidence="1 2">
    <name type="scientific">Larinioides sclopetarius</name>
    <dbReference type="NCBI Taxonomy" id="280406"/>
    <lineage>
        <taxon>Eukaryota</taxon>
        <taxon>Metazoa</taxon>
        <taxon>Ecdysozoa</taxon>
        <taxon>Arthropoda</taxon>
        <taxon>Chelicerata</taxon>
        <taxon>Arachnida</taxon>
        <taxon>Araneae</taxon>
        <taxon>Araneomorphae</taxon>
        <taxon>Entelegynae</taxon>
        <taxon>Araneoidea</taxon>
        <taxon>Araneidae</taxon>
        <taxon>Larinioides</taxon>
    </lineage>
</organism>
<reference evidence="1 2" key="1">
    <citation type="submission" date="2024-04" db="EMBL/GenBank/DDBJ databases">
        <authorList>
            <person name="Rising A."/>
            <person name="Reimegard J."/>
            <person name="Sonavane S."/>
            <person name="Akerstrom W."/>
            <person name="Nylinder S."/>
            <person name="Hedman E."/>
            <person name="Kallberg Y."/>
        </authorList>
    </citation>
    <scope>NUCLEOTIDE SEQUENCE [LARGE SCALE GENOMIC DNA]</scope>
</reference>
<dbReference type="EMBL" id="CAXIEN010000219">
    <property type="protein sequence ID" value="CAL1287543.1"/>
    <property type="molecule type" value="Genomic_DNA"/>
</dbReference>
<evidence type="ECO:0000313" key="2">
    <source>
        <dbReference type="Proteomes" id="UP001497382"/>
    </source>
</evidence>